<dbReference type="Proteomes" id="UP000315471">
    <property type="component" value="Unassembled WGS sequence"/>
</dbReference>
<dbReference type="PANTHER" id="PTHR43223:SF1">
    <property type="entry name" value="ALKYL_ARYL-SULFATASE BDS1"/>
    <property type="match status" value="1"/>
</dbReference>
<dbReference type="GO" id="GO:0018741">
    <property type="term" value="F:linear primary-alkylsulfatase activity"/>
    <property type="evidence" value="ECO:0007669"/>
    <property type="project" value="TreeGrafter"/>
</dbReference>
<protein>
    <submittedName>
        <fullName evidence="1">Uncharacterized protein</fullName>
    </submittedName>
</protein>
<evidence type="ECO:0000313" key="1">
    <source>
        <dbReference type="EMBL" id="TWU43472.1"/>
    </source>
</evidence>
<dbReference type="InterPro" id="IPR036866">
    <property type="entry name" value="RibonucZ/Hydroxyglut_hydro"/>
</dbReference>
<organism evidence="1 2">
    <name type="scientific">Novipirellula aureliae</name>
    <dbReference type="NCBI Taxonomy" id="2527966"/>
    <lineage>
        <taxon>Bacteria</taxon>
        <taxon>Pseudomonadati</taxon>
        <taxon>Planctomycetota</taxon>
        <taxon>Planctomycetia</taxon>
        <taxon>Pirellulales</taxon>
        <taxon>Pirellulaceae</taxon>
        <taxon>Novipirellula</taxon>
    </lineage>
</organism>
<dbReference type="GO" id="GO:0018909">
    <property type="term" value="P:dodecyl sulfate metabolic process"/>
    <property type="evidence" value="ECO:0007669"/>
    <property type="project" value="TreeGrafter"/>
</dbReference>
<comment type="caution">
    <text evidence="1">The sequence shown here is derived from an EMBL/GenBank/DDBJ whole genome shotgun (WGS) entry which is preliminary data.</text>
</comment>
<dbReference type="EMBL" id="SJPY01000003">
    <property type="protein sequence ID" value="TWU43472.1"/>
    <property type="molecule type" value="Genomic_DNA"/>
</dbReference>
<dbReference type="PANTHER" id="PTHR43223">
    <property type="entry name" value="ALKYL/ARYL-SULFATASE"/>
    <property type="match status" value="1"/>
</dbReference>
<dbReference type="InterPro" id="IPR052195">
    <property type="entry name" value="Bact_Alkyl/Aryl-Sulfatase"/>
</dbReference>
<name>A0A5C6E3K5_9BACT</name>
<proteinExistence type="predicted"/>
<dbReference type="Gene3D" id="3.60.15.30">
    <property type="entry name" value="Metallo-beta-lactamase domain"/>
    <property type="match status" value="1"/>
</dbReference>
<sequence>MLNAQHHPLEKKVSKVTDNIFTAVGLHGANMSMIVGDDGVIIVDTLSRPIPHGRAFQNRRACARPLTNVTIGD</sequence>
<dbReference type="OrthoDB" id="9815874at2"/>
<evidence type="ECO:0000313" key="2">
    <source>
        <dbReference type="Proteomes" id="UP000315471"/>
    </source>
</evidence>
<dbReference type="SUPFAM" id="SSF56281">
    <property type="entry name" value="Metallo-hydrolase/oxidoreductase"/>
    <property type="match status" value="1"/>
</dbReference>
<gene>
    <name evidence="1" type="ORF">Q31b_25130</name>
</gene>
<reference evidence="1 2" key="1">
    <citation type="submission" date="2019-02" db="EMBL/GenBank/DDBJ databases">
        <title>Deep-cultivation of Planctomycetes and their phenomic and genomic characterization uncovers novel biology.</title>
        <authorList>
            <person name="Wiegand S."/>
            <person name="Jogler M."/>
            <person name="Boedeker C."/>
            <person name="Pinto D."/>
            <person name="Vollmers J."/>
            <person name="Rivas-Marin E."/>
            <person name="Kohn T."/>
            <person name="Peeters S.H."/>
            <person name="Heuer A."/>
            <person name="Rast P."/>
            <person name="Oberbeckmann S."/>
            <person name="Bunk B."/>
            <person name="Jeske O."/>
            <person name="Meyerdierks A."/>
            <person name="Storesund J.E."/>
            <person name="Kallscheuer N."/>
            <person name="Luecker S."/>
            <person name="Lage O.M."/>
            <person name="Pohl T."/>
            <person name="Merkel B.J."/>
            <person name="Hornburger P."/>
            <person name="Mueller R.-W."/>
            <person name="Bruemmer F."/>
            <person name="Labrenz M."/>
            <person name="Spormann A.M."/>
            <person name="Op Den Camp H."/>
            <person name="Overmann J."/>
            <person name="Amann R."/>
            <person name="Jetten M.S.M."/>
            <person name="Mascher T."/>
            <person name="Medema M.H."/>
            <person name="Devos D.P."/>
            <person name="Kaster A.-K."/>
            <person name="Ovreas L."/>
            <person name="Rohde M."/>
            <person name="Galperin M.Y."/>
            <person name="Jogler C."/>
        </authorList>
    </citation>
    <scope>NUCLEOTIDE SEQUENCE [LARGE SCALE GENOMIC DNA]</scope>
    <source>
        <strain evidence="1 2">Q31b</strain>
    </source>
</reference>
<dbReference type="RefSeq" id="WP_146599894.1">
    <property type="nucleotide sequence ID" value="NZ_SJPY01000003.1"/>
</dbReference>
<accession>A0A5C6E3K5</accession>
<keyword evidence="2" id="KW-1185">Reference proteome</keyword>
<dbReference type="AlphaFoldDB" id="A0A5C6E3K5"/>